<dbReference type="InterPro" id="IPR050343">
    <property type="entry name" value="RsuA_PseudoU_synthase"/>
</dbReference>
<evidence type="ECO:0000313" key="6">
    <source>
        <dbReference type="Proteomes" id="UP000695562"/>
    </source>
</evidence>
<feature type="domain" description="RNA-binding S4" evidence="4">
    <location>
        <begin position="60"/>
        <end position="119"/>
    </location>
</feature>
<keyword evidence="3" id="KW-0694">RNA-binding</keyword>
<protein>
    <recommendedName>
        <fullName evidence="4">RNA-binding S4 domain-containing protein</fullName>
    </recommendedName>
</protein>
<proteinExistence type="inferred from homology"/>
<dbReference type="SUPFAM" id="SSF55120">
    <property type="entry name" value="Pseudouridine synthase"/>
    <property type="match status" value="1"/>
</dbReference>
<dbReference type="GO" id="GO:0003723">
    <property type="term" value="F:RNA binding"/>
    <property type="evidence" value="ECO:0007669"/>
    <property type="project" value="UniProtKB-KW"/>
</dbReference>
<dbReference type="PROSITE" id="PS01149">
    <property type="entry name" value="PSI_RSU"/>
    <property type="match status" value="1"/>
</dbReference>
<evidence type="ECO:0000256" key="1">
    <source>
        <dbReference type="ARBA" id="ARBA00008348"/>
    </source>
</evidence>
<evidence type="ECO:0000256" key="3">
    <source>
        <dbReference type="PROSITE-ProRule" id="PRU00182"/>
    </source>
</evidence>
<dbReference type="SMART" id="SM00363">
    <property type="entry name" value="S4"/>
    <property type="match status" value="1"/>
</dbReference>
<keyword evidence="6" id="KW-1185">Reference proteome</keyword>
<sequence>MIKSFIKCINTIFCVNPILNRGLYSRCNIGSRYITTSNIDNDNSKITSSLDNDNSIDKKERVQKYLARCGVASRRLSEEMIKSGRVTINDKVAKIGESFLIGAGDIVKVDNKIIRPSIPKLWIHHKPRNTLVSTKDSFGRDCLVEILQKVMNKPHIIPVGRLDYYSEGLILLTNDGELSRYLEHPKTEVTRIYKVRIFGQLTERMKLLLEKGIVIDDVQYKPIKAEIESETESNSWIILTLTEGKNREIRKILEYFNIKVLRLVRVKYGPYLLPSTLKPGEVIEAKLTGDLQKFVKKWSKDLRATEKLIKDKDFSLNQNKILNK</sequence>
<evidence type="ECO:0000256" key="2">
    <source>
        <dbReference type="ARBA" id="ARBA00023235"/>
    </source>
</evidence>
<dbReference type="InterPro" id="IPR042092">
    <property type="entry name" value="PsdUridine_s_RsuA/RluB/E/F_cat"/>
</dbReference>
<dbReference type="InterPro" id="IPR002942">
    <property type="entry name" value="S4_RNA-bd"/>
</dbReference>
<reference evidence="5" key="1">
    <citation type="submission" date="2020-01" db="EMBL/GenBank/DDBJ databases">
        <title>Development of genomics and gene disruption for Polysphondylium violaceum indicates a role for the polyketide synthase stlB in stalk morphogenesis.</title>
        <authorList>
            <person name="Narita B."/>
            <person name="Kawabe Y."/>
            <person name="Kin K."/>
            <person name="Saito T."/>
            <person name="Gibbs R."/>
            <person name="Kuspa A."/>
            <person name="Muzny D."/>
            <person name="Queller D."/>
            <person name="Richards S."/>
            <person name="Strassman J."/>
            <person name="Sucgang R."/>
            <person name="Worley K."/>
            <person name="Schaap P."/>
        </authorList>
    </citation>
    <scope>NUCLEOTIDE SEQUENCE</scope>
    <source>
        <strain evidence="5">QSvi11</strain>
    </source>
</reference>
<dbReference type="GO" id="GO:0001522">
    <property type="term" value="P:pseudouridine synthesis"/>
    <property type="evidence" value="ECO:0007669"/>
    <property type="project" value="InterPro"/>
</dbReference>
<dbReference type="CDD" id="cd00165">
    <property type="entry name" value="S4"/>
    <property type="match status" value="1"/>
</dbReference>
<dbReference type="Pfam" id="PF01479">
    <property type="entry name" value="S4"/>
    <property type="match status" value="1"/>
</dbReference>
<dbReference type="EMBL" id="AJWJ01000245">
    <property type="protein sequence ID" value="KAF2072822.1"/>
    <property type="molecule type" value="Genomic_DNA"/>
</dbReference>
<organism evidence="5 6">
    <name type="scientific">Polysphondylium violaceum</name>
    <dbReference type="NCBI Taxonomy" id="133409"/>
    <lineage>
        <taxon>Eukaryota</taxon>
        <taxon>Amoebozoa</taxon>
        <taxon>Evosea</taxon>
        <taxon>Eumycetozoa</taxon>
        <taxon>Dictyostelia</taxon>
        <taxon>Dictyosteliales</taxon>
        <taxon>Dictyosteliaceae</taxon>
        <taxon>Polysphondylium</taxon>
    </lineage>
</organism>
<dbReference type="PANTHER" id="PTHR47683">
    <property type="entry name" value="PSEUDOURIDINE SYNTHASE FAMILY PROTEIN-RELATED"/>
    <property type="match status" value="1"/>
</dbReference>
<dbReference type="PROSITE" id="PS50889">
    <property type="entry name" value="S4"/>
    <property type="match status" value="1"/>
</dbReference>
<keyword evidence="2" id="KW-0413">Isomerase</keyword>
<name>A0A8J4PSS2_9MYCE</name>
<dbReference type="Proteomes" id="UP000695562">
    <property type="component" value="Unassembled WGS sequence"/>
</dbReference>
<dbReference type="GO" id="GO:0006364">
    <property type="term" value="P:rRNA processing"/>
    <property type="evidence" value="ECO:0007669"/>
    <property type="project" value="UniProtKB-ARBA"/>
</dbReference>
<gene>
    <name evidence="5" type="ORF">CYY_005865</name>
</gene>
<dbReference type="Gene3D" id="3.10.290.10">
    <property type="entry name" value="RNA-binding S4 domain"/>
    <property type="match status" value="1"/>
</dbReference>
<comment type="similarity">
    <text evidence="1">Belongs to the pseudouridine synthase RsuA family.</text>
</comment>
<dbReference type="NCBIfam" id="TIGR00093">
    <property type="entry name" value="pseudouridine synthase"/>
    <property type="match status" value="1"/>
</dbReference>
<dbReference type="Pfam" id="PF00849">
    <property type="entry name" value="PseudoU_synth_2"/>
    <property type="match status" value="1"/>
</dbReference>
<dbReference type="InterPro" id="IPR020103">
    <property type="entry name" value="PsdUridine_synth_cat_dom_sf"/>
</dbReference>
<accession>A0A8J4PSS2</accession>
<dbReference type="GO" id="GO:0009982">
    <property type="term" value="F:pseudouridine synthase activity"/>
    <property type="evidence" value="ECO:0007669"/>
    <property type="project" value="InterPro"/>
</dbReference>
<dbReference type="OrthoDB" id="440619at2759"/>
<evidence type="ECO:0000313" key="5">
    <source>
        <dbReference type="EMBL" id="KAF2072822.1"/>
    </source>
</evidence>
<dbReference type="InterPro" id="IPR020094">
    <property type="entry name" value="TruA/RsuA/RluB/E/F_N"/>
</dbReference>
<dbReference type="Gene3D" id="3.30.70.1560">
    <property type="entry name" value="Alpha-L RNA-binding motif"/>
    <property type="match status" value="1"/>
</dbReference>
<dbReference type="InterPro" id="IPR018496">
    <property type="entry name" value="PsdUridine_synth_RsuA/RluB_CS"/>
</dbReference>
<dbReference type="AlphaFoldDB" id="A0A8J4PSS2"/>
<dbReference type="PANTHER" id="PTHR47683:SF2">
    <property type="entry name" value="RNA-BINDING S4 DOMAIN-CONTAINING PROTEIN"/>
    <property type="match status" value="1"/>
</dbReference>
<dbReference type="FunFam" id="3.10.290.10:FF:000003">
    <property type="entry name" value="Pseudouridine synthase"/>
    <property type="match status" value="1"/>
</dbReference>
<evidence type="ECO:0000259" key="4">
    <source>
        <dbReference type="SMART" id="SM00363"/>
    </source>
</evidence>
<dbReference type="Gene3D" id="3.30.70.580">
    <property type="entry name" value="Pseudouridine synthase I, catalytic domain, N-terminal subdomain"/>
    <property type="match status" value="1"/>
</dbReference>
<dbReference type="InterPro" id="IPR000748">
    <property type="entry name" value="PsdUridine_synth_RsuA/RluB/E/F"/>
</dbReference>
<dbReference type="InterPro" id="IPR006145">
    <property type="entry name" value="PsdUridine_synth_RsuA/RluA"/>
</dbReference>
<dbReference type="InterPro" id="IPR036986">
    <property type="entry name" value="S4_RNA-bd_sf"/>
</dbReference>
<comment type="caution">
    <text evidence="5">The sequence shown here is derived from an EMBL/GenBank/DDBJ whole genome shotgun (WGS) entry which is preliminary data.</text>
</comment>
<dbReference type="SUPFAM" id="SSF55174">
    <property type="entry name" value="Alpha-L RNA-binding motif"/>
    <property type="match status" value="1"/>
</dbReference>